<dbReference type="InterPro" id="IPR051140">
    <property type="entry name" value="GATA_TF"/>
</dbReference>
<dbReference type="KEGG" id="vpo:Kpol_385p3"/>
<organism evidence="7">
    <name type="scientific">Vanderwaltozyma polyspora (strain ATCC 22028 / DSM 70294 / BCRC 21397 / CBS 2163 / NBRC 10782 / NRRL Y-8283 / UCD 57-17)</name>
    <name type="common">Kluyveromyces polysporus</name>
    <dbReference type="NCBI Taxonomy" id="436907"/>
    <lineage>
        <taxon>Eukaryota</taxon>
        <taxon>Fungi</taxon>
        <taxon>Dikarya</taxon>
        <taxon>Ascomycota</taxon>
        <taxon>Saccharomycotina</taxon>
        <taxon>Saccharomycetes</taxon>
        <taxon>Saccharomycetales</taxon>
        <taxon>Saccharomycetaceae</taxon>
        <taxon>Vanderwaltozyma</taxon>
    </lineage>
</organism>
<dbReference type="Proteomes" id="UP000000267">
    <property type="component" value="Unassembled WGS sequence"/>
</dbReference>
<dbReference type="eggNOG" id="KOG1601">
    <property type="taxonomic scope" value="Eukaryota"/>
</dbReference>
<dbReference type="PROSITE" id="PS00344">
    <property type="entry name" value="GATA_ZN_FINGER_1"/>
    <property type="match status" value="1"/>
</dbReference>
<keyword evidence="1" id="KW-0479">Metal-binding</keyword>
<dbReference type="CDD" id="cd00202">
    <property type="entry name" value="ZnF_GATA"/>
    <property type="match status" value="1"/>
</dbReference>
<dbReference type="GO" id="GO:0008270">
    <property type="term" value="F:zinc ion binding"/>
    <property type="evidence" value="ECO:0007669"/>
    <property type="project" value="UniProtKB-KW"/>
</dbReference>
<protein>
    <recommendedName>
        <fullName evidence="5">GATA-type domain-containing protein</fullName>
    </recommendedName>
</protein>
<dbReference type="InParanoid" id="A7TS15"/>
<evidence type="ECO:0000256" key="1">
    <source>
        <dbReference type="ARBA" id="ARBA00022723"/>
    </source>
</evidence>
<dbReference type="InterPro" id="IPR013088">
    <property type="entry name" value="Znf_NHR/GATA"/>
</dbReference>
<evidence type="ECO:0000313" key="6">
    <source>
        <dbReference type="EMBL" id="EDO14934.1"/>
    </source>
</evidence>
<dbReference type="Gene3D" id="3.30.50.10">
    <property type="entry name" value="Erythroid Transcription Factor GATA-1, subunit A"/>
    <property type="match status" value="1"/>
</dbReference>
<dbReference type="OrthoDB" id="2162994at2759"/>
<evidence type="ECO:0000256" key="4">
    <source>
        <dbReference type="PROSITE-ProRule" id="PRU00094"/>
    </source>
</evidence>
<dbReference type="SMART" id="SM00401">
    <property type="entry name" value="ZnF_GATA"/>
    <property type="match status" value="1"/>
</dbReference>
<dbReference type="AlphaFoldDB" id="A7TS15"/>
<dbReference type="Pfam" id="PF00320">
    <property type="entry name" value="GATA"/>
    <property type="match status" value="1"/>
</dbReference>
<keyword evidence="2 4" id="KW-0863">Zinc-finger</keyword>
<dbReference type="EMBL" id="DS480495">
    <property type="protein sequence ID" value="EDO14934.1"/>
    <property type="molecule type" value="Genomic_DNA"/>
</dbReference>
<reference evidence="6 7" key="1">
    <citation type="journal article" date="2007" name="Proc. Natl. Acad. Sci. U.S.A.">
        <title>Independent sorting-out of thousands of duplicated gene pairs in two yeast species descended from a whole-genome duplication.</title>
        <authorList>
            <person name="Scannell D.R."/>
            <person name="Frank A.C."/>
            <person name="Conant G.C."/>
            <person name="Byrne K.P."/>
            <person name="Woolfit M."/>
            <person name="Wolfe K.H."/>
        </authorList>
    </citation>
    <scope>NUCLEOTIDE SEQUENCE [LARGE SCALE GENOMIC DNA]</scope>
    <source>
        <strain evidence="7">ATCC 22028 / DSM 70294 / BCRC 21397 / CBS 2163 / NBRC 10782 / NRRL Y-8283 / UCD 57-17</strain>
    </source>
</reference>
<dbReference type="RefSeq" id="XP_001642792.1">
    <property type="nucleotide sequence ID" value="XM_001642742.1"/>
</dbReference>
<evidence type="ECO:0000256" key="2">
    <source>
        <dbReference type="ARBA" id="ARBA00022771"/>
    </source>
</evidence>
<sequence>MFYQKIIPKLSEERFEISTIPTVYPDPETTNIPALLLPPSCSIPAFNGSSMSAEPFSFDPFSETYDKDFFNANRFYNPVANLKTNMNVILNPTSRIEKIDELENQALNGLLSLKDHNSLNIINKNQCHYNFEICSQDPNFIIVHQEFDFDYDDSSSGSDNESEVDIVSDYNEEDYWEEELPEVQTDECEIETHHLSISPIRIENVVPDNRGDIIVTTNRPCLMNLLFNDGETENSCTLPKLEEKPSILSRKRRISSNDTIFEKRVRCNNKQHLPKKIKEGKLSSSNKNRNPFGQCLHCGDTETPEWRKGPSGPTSLCNACGLFYKKLLEKSTLEDANLLMKERFNSNPYNRRIPKGYGL</sequence>
<dbReference type="InterPro" id="IPR000679">
    <property type="entry name" value="Znf_GATA"/>
</dbReference>
<dbReference type="GeneID" id="5542981"/>
<dbReference type="SUPFAM" id="SSF57716">
    <property type="entry name" value="Glucocorticoid receptor-like (DNA-binding domain)"/>
    <property type="match status" value="1"/>
</dbReference>
<keyword evidence="3" id="KW-0862">Zinc</keyword>
<dbReference type="PROSITE" id="PS50114">
    <property type="entry name" value="GATA_ZN_FINGER_2"/>
    <property type="match status" value="1"/>
</dbReference>
<name>A7TS15_VANPO</name>
<accession>A7TS15</accession>
<evidence type="ECO:0000313" key="7">
    <source>
        <dbReference type="Proteomes" id="UP000000267"/>
    </source>
</evidence>
<dbReference type="STRING" id="436907.A7TS15"/>
<keyword evidence="7" id="KW-1185">Reference proteome</keyword>
<gene>
    <name evidence="6" type="ORF">Kpol_385p3</name>
</gene>
<dbReference type="PANTHER" id="PTHR45658">
    <property type="entry name" value="GATA TRANSCRIPTION FACTOR"/>
    <property type="match status" value="1"/>
</dbReference>
<evidence type="ECO:0000259" key="5">
    <source>
        <dbReference type="PROSITE" id="PS50114"/>
    </source>
</evidence>
<proteinExistence type="predicted"/>
<dbReference type="GO" id="GO:0006355">
    <property type="term" value="P:regulation of DNA-templated transcription"/>
    <property type="evidence" value="ECO:0007669"/>
    <property type="project" value="InterPro"/>
</dbReference>
<evidence type="ECO:0000256" key="3">
    <source>
        <dbReference type="ARBA" id="ARBA00022833"/>
    </source>
</evidence>
<feature type="domain" description="GATA-type" evidence="5">
    <location>
        <begin position="289"/>
        <end position="343"/>
    </location>
</feature>
<dbReference type="HOGENOM" id="CLU_772071_0_0_1"/>
<dbReference type="GO" id="GO:0043565">
    <property type="term" value="F:sequence-specific DNA binding"/>
    <property type="evidence" value="ECO:0007669"/>
    <property type="project" value="InterPro"/>
</dbReference>